<gene>
    <name evidence="1" type="ORF">GN958_ATG21250</name>
</gene>
<evidence type="ECO:0000313" key="1">
    <source>
        <dbReference type="EMBL" id="KAF4129563.1"/>
    </source>
</evidence>
<name>A0A8S9TNJ1_PHYIN</name>
<dbReference type="Proteomes" id="UP000704712">
    <property type="component" value="Unassembled WGS sequence"/>
</dbReference>
<comment type="caution">
    <text evidence="1">The sequence shown here is derived from an EMBL/GenBank/DDBJ whole genome shotgun (WGS) entry which is preliminary data.</text>
</comment>
<accession>A0A8S9TNJ1</accession>
<organism evidence="1 2">
    <name type="scientific">Phytophthora infestans</name>
    <name type="common">Potato late blight agent</name>
    <name type="synonym">Botrytis infestans</name>
    <dbReference type="NCBI Taxonomy" id="4787"/>
    <lineage>
        <taxon>Eukaryota</taxon>
        <taxon>Sar</taxon>
        <taxon>Stramenopiles</taxon>
        <taxon>Oomycota</taxon>
        <taxon>Peronosporomycetes</taxon>
        <taxon>Peronosporales</taxon>
        <taxon>Peronosporaceae</taxon>
        <taxon>Phytophthora</taxon>
    </lineage>
</organism>
<sequence>TKSADRLRGVVLSIDSSKRQSWYDVQWDAGRVEMVAARSIQALRPCNAPTQPHQALEGPITSLLLGSVGDEEDTSEVAAPGISDDGKVLAYNRSWEFCSNVLIDSAVLLRKRTTSVGHQPFNQSMIKHTNAKLAARRQRTIPEGELFRFLLVRLAMAVEPRRAALRTYWEKYIPEGFVGASPNFGERFGVSRHTFEVHCRLQMT</sequence>
<dbReference type="EMBL" id="JAACNO010002942">
    <property type="protein sequence ID" value="KAF4129563.1"/>
    <property type="molecule type" value="Genomic_DNA"/>
</dbReference>
<reference evidence="1" key="1">
    <citation type="submission" date="2020-03" db="EMBL/GenBank/DDBJ databases">
        <title>Hybrid Assembly of Korean Phytophthora infestans isolates.</title>
        <authorList>
            <person name="Prokchorchik M."/>
            <person name="Lee Y."/>
            <person name="Seo J."/>
            <person name="Cho J.-H."/>
            <person name="Park Y.-E."/>
            <person name="Jang D.-C."/>
            <person name="Im J.-S."/>
            <person name="Choi J.-G."/>
            <person name="Park H.-J."/>
            <person name="Lee G.-B."/>
            <person name="Lee Y.-G."/>
            <person name="Hong S.-Y."/>
            <person name="Cho K."/>
            <person name="Sohn K.H."/>
        </authorList>
    </citation>
    <scope>NUCLEOTIDE SEQUENCE</scope>
    <source>
        <strain evidence="1">KR_2_A2</strain>
    </source>
</reference>
<evidence type="ECO:0000313" key="2">
    <source>
        <dbReference type="Proteomes" id="UP000704712"/>
    </source>
</evidence>
<dbReference type="AlphaFoldDB" id="A0A8S9TNJ1"/>
<proteinExistence type="predicted"/>
<evidence type="ECO:0008006" key="3">
    <source>
        <dbReference type="Google" id="ProtNLM"/>
    </source>
</evidence>
<protein>
    <recommendedName>
        <fullName evidence="3">PiggyBac transposable element-derived protein domain-containing protein</fullName>
    </recommendedName>
</protein>
<feature type="non-terminal residue" evidence="1">
    <location>
        <position position="204"/>
    </location>
</feature>